<dbReference type="EMBL" id="JACDUT010000003">
    <property type="protein sequence ID" value="MBA2874615.1"/>
    <property type="molecule type" value="Genomic_DNA"/>
</dbReference>
<evidence type="ECO:0000313" key="2">
    <source>
        <dbReference type="EMBL" id="MBA2874615.1"/>
    </source>
</evidence>
<proteinExistence type="predicted"/>
<dbReference type="Proteomes" id="UP000523087">
    <property type="component" value="Unassembled WGS sequence"/>
</dbReference>
<sequence>MVEVRNDWAANLSMHPSSSWKEGDTFFAIVKEKLNDHEAIVTIKGQDLHVSFRGDIPDQEKVVIQITGTNQHLLEVQVVPQKPEVMAGTGETELAKIEQILSAQGIRLTSQEKAVLKYFLEKAKGTFNEKLETIQALVNKKLPITDIHLQSIHEALHGEPLGETLTQLIEVMNEVFDSEREKTNDRRQENEQRVHDESASFSQEMNTEDSATQPAAWLYENEDWYNSLPMQTKDIIVRTVTDKLSQVTVEFKKLQTELQRKLDNITFLVTNSPQARQQGKSFIEAAIHTLDRAILQGEFMLFTDMATEKQLLQASSQLAEAKQLLENGKQSDALNIVKNVKAFIETLRFQPSDIKVKHFISEWNVNQQGEMPKVQLASQISRSLPFSNGEEVSARNTFEQLRQMGFHHEKDVAQGIFSKKLSFETDNIKSLFMRFMQEGPENIARQAEQAVNNITGQQLLSKFEPTSHTQTMFYQLPLLMQDQIETVNVYLNSRNDNGKLDWQNCSLYFLLETKTYGKIGILLQAVERNLTVTIKGDHPQLSDALNPLTEVTKENLEAIGYHVKGIVFAKMTEQQEPKKEMEIVQQKDIHSGKGYDVTI</sequence>
<dbReference type="AlphaFoldDB" id="A0A7W0BYJ3"/>
<feature type="region of interest" description="Disordered" evidence="1">
    <location>
        <begin position="179"/>
        <end position="208"/>
    </location>
</feature>
<feature type="compositionally biased region" description="Polar residues" evidence="1">
    <location>
        <begin position="199"/>
        <end position="208"/>
    </location>
</feature>
<reference evidence="2 3" key="1">
    <citation type="submission" date="2020-07" db="EMBL/GenBank/DDBJ databases">
        <title>Genomic Encyclopedia of Type Strains, Phase IV (KMG-IV): sequencing the most valuable type-strain genomes for metagenomic binning, comparative biology and taxonomic classification.</title>
        <authorList>
            <person name="Goeker M."/>
        </authorList>
    </citation>
    <scope>NUCLEOTIDE SEQUENCE [LARGE SCALE GENOMIC DNA]</scope>
    <source>
        <strain evidence="2 3">DSM 15730</strain>
    </source>
</reference>
<protein>
    <submittedName>
        <fullName evidence="2">Uncharacterized protein</fullName>
    </submittedName>
</protein>
<evidence type="ECO:0000256" key="1">
    <source>
        <dbReference type="SAM" id="MobiDB-lite"/>
    </source>
</evidence>
<organism evidence="2 3">
    <name type="scientific">Thermaerobacillus caldiproteolyticus</name>
    <dbReference type="NCBI Taxonomy" id="247480"/>
    <lineage>
        <taxon>Bacteria</taxon>
        <taxon>Bacillati</taxon>
        <taxon>Bacillota</taxon>
        <taxon>Bacilli</taxon>
        <taxon>Bacillales</taxon>
        <taxon>Anoxybacillaceae</taxon>
        <taxon>Thermaerobacillus</taxon>
    </lineage>
</organism>
<gene>
    <name evidence="2" type="ORF">HNR31_001385</name>
</gene>
<name>A0A7W0BYJ3_9BACL</name>
<dbReference type="RefSeq" id="WP_309505632.1">
    <property type="nucleotide sequence ID" value="NZ_JACDUT010000003.1"/>
</dbReference>
<evidence type="ECO:0000313" key="3">
    <source>
        <dbReference type="Proteomes" id="UP000523087"/>
    </source>
</evidence>
<comment type="caution">
    <text evidence="2">The sequence shown here is derived from an EMBL/GenBank/DDBJ whole genome shotgun (WGS) entry which is preliminary data.</text>
</comment>
<feature type="compositionally biased region" description="Basic and acidic residues" evidence="1">
    <location>
        <begin position="179"/>
        <end position="198"/>
    </location>
</feature>
<accession>A0A7W0BYJ3</accession>
<keyword evidence="3" id="KW-1185">Reference proteome</keyword>